<dbReference type="InterPro" id="IPR023211">
    <property type="entry name" value="DNA_pol_palm_dom_sf"/>
</dbReference>
<dbReference type="Gene3D" id="1.10.132.60">
    <property type="entry name" value="DNA polymerase family B, C-terminal domain"/>
    <property type="match status" value="1"/>
</dbReference>
<dbReference type="GO" id="GO:0006261">
    <property type="term" value="P:DNA-templated DNA replication"/>
    <property type="evidence" value="ECO:0007669"/>
    <property type="project" value="TreeGrafter"/>
</dbReference>
<sequence length="826" mass="93035">MAKGKETSGDGAISGGPRSVAGQLIDADYLIVGNEALIRLTIKGSDGSAYEVYDPDFKPYFYLVPDNNAISEDKIMSAQALDQGSLIKPARVEWEDRSIFGKQARAARVFVQNPSDVPKLSAALSGLGECYENDIPFSKRYLIDKDILPLTMYEFDLEKQGSAYRLKGFKALPEVRPPELNVLWFDIETYNPLGVPRPEKDPVVMISYSYSSNGKHGKSVMAFKKIDLPFVEYYESEADMIKAFVKKIAELDIDVISGYNSANFDIRYLIERSKSIKVDFNISRFEGETRIERHGLVDRVKIGGRVHVDMYVVVKFISVVGAAEYILKLNSYTLKNVYEAITGTKKTNVEKKDIYKLWDGSREELEELATYNLSDSEALEKVYSTFAPIMIELTRTTGNSLSDVSVSTTGQLVEFLLMKYAHRYGELIPNKPDDREIRSRLINPIEGAYVKTPEPGIYSNLAIFDFRGLYPSIIISHNIDPSTVCTDCTDYYESPNGTKFSKSRPGIMPMILKLLIDQRAEVKKLYKKDKGNIYLGSRSQALKITSNSFYGYLGYARSRWYSRECASSVTAYGRQYILQTISDAEEQGFKVIYGDTDSIVMLLGGRTKEDALEFVKKLNEKLPKSMELELEDFYKRAVFVGKKSEKIGAITGAKKKYAMISESGFIKIRGFELVRRDWSRIARDTQRKVLDTILNEGSAEKAVEIVKNVIKDLRDGKVPIGMLAISTQLRKGIDSYDATSPELSAAKKAVKAGLKTKDEVEHAVISYVITRDGSSISDKAVLEEFAKNYDPEYYINHQVVPSVMRILKELNLTEDELRNAGVQRKL</sequence>
<comment type="similarity">
    <text evidence="1 7">Belongs to the DNA polymerase type-B family.</text>
</comment>
<evidence type="ECO:0000256" key="5">
    <source>
        <dbReference type="ARBA" id="ARBA00023125"/>
    </source>
</evidence>
<dbReference type="GO" id="GO:0003677">
    <property type="term" value="F:DNA binding"/>
    <property type="evidence" value="ECO:0007669"/>
    <property type="project" value="UniProtKB-KW"/>
</dbReference>
<dbReference type="PROSITE" id="PS00116">
    <property type="entry name" value="DNA_POLYMERASE_B"/>
    <property type="match status" value="1"/>
</dbReference>
<evidence type="ECO:0000256" key="1">
    <source>
        <dbReference type="ARBA" id="ARBA00005755"/>
    </source>
</evidence>
<dbReference type="SMART" id="SM00486">
    <property type="entry name" value="POLBc"/>
    <property type="match status" value="1"/>
</dbReference>
<dbReference type="SUPFAM" id="SSF56672">
    <property type="entry name" value="DNA/RNA polymerases"/>
    <property type="match status" value="1"/>
</dbReference>
<keyword evidence="2 7" id="KW-0808">Transferase</keyword>
<dbReference type="PRINTS" id="PR00106">
    <property type="entry name" value="DNAPOLB"/>
</dbReference>
<evidence type="ECO:0000256" key="2">
    <source>
        <dbReference type="ARBA" id="ARBA00022679"/>
    </source>
</evidence>
<dbReference type="InterPro" id="IPR017964">
    <property type="entry name" value="DNA-dir_DNA_pol_B_CS"/>
</dbReference>
<dbReference type="InterPro" id="IPR042087">
    <property type="entry name" value="DNA_pol_B_thumb"/>
</dbReference>
<dbReference type="Gene3D" id="3.30.420.10">
    <property type="entry name" value="Ribonuclease H-like superfamily/Ribonuclease H"/>
    <property type="match status" value="1"/>
</dbReference>
<dbReference type="AlphaFoldDB" id="C7DGU4"/>
<dbReference type="SUPFAM" id="SSF53098">
    <property type="entry name" value="Ribonuclease H-like"/>
    <property type="match status" value="1"/>
</dbReference>
<dbReference type="InterPro" id="IPR006133">
    <property type="entry name" value="DNA-dir_DNA_pol_B_exonuc"/>
</dbReference>
<evidence type="ECO:0000259" key="9">
    <source>
        <dbReference type="Pfam" id="PF03104"/>
    </source>
</evidence>
<keyword evidence="7" id="KW-0235">DNA replication</keyword>
<comment type="catalytic activity">
    <reaction evidence="6 7">
        <text>DNA(n) + a 2'-deoxyribonucleoside 5'-triphosphate = DNA(n+1) + diphosphate</text>
        <dbReference type="Rhea" id="RHEA:22508"/>
        <dbReference type="Rhea" id="RHEA-COMP:17339"/>
        <dbReference type="Rhea" id="RHEA-COMP:17340"/>
        <dbReference type="ChEBI" id="CHEBI:33019"/>
        <dbReference type="ChEBI" id="CHEBI:61560"/>
        <dbReference type="ChEBI" id="CHEBI:173112"/>
        <dbReference type="EC" id="2.7.7.7"/>
    </reaction>
</comment>
<reference evidence="10 11" key="2">
    <citation type="journal article" date="2010" name="Proc. Natl. Acad. Sci. U.S.A.">
        <title>Enigmatic, ultrasmall, uncultivated Archaea.</title>
        <authorList>
            <person name="Baker B.J."/>
            <person name="Comolli L.R."/>
            <person name="Dick G.J."/>
            <person name="Hauser L.J."/>
            <person name="Hyatt D."/>
            <person name="Dill B.D."/>
            <person name="Land M.L."/>
            <person name="Verberkmoes N.C."/>
            <person name="Hettich R.L."/>
            <person name="Banfield J.F."/>
        </authorList>
    </citation>
    <scope>NUCLEOTIDE SEQUENCE [LARGE SCALE GENOMIC DNA]</scope>
    <source>
        <strain evidence="10">ARMAN-2</strain>
    </source>
</reference>
<keyword evidence="3 7" id="KW-0548">Nucleotidyltransferase</keyword>
<dbReference type="Pfam" id="PF03104">
    <property type="entry name" value="DNA_pol_B_exo1"/>
    <property type="match status" value="1"/>
</dbReference>
<accession>C7DGU4</accession>
<dbReference type="InterPro" id="IPR043502">
    <property type="entry name" value="DNA/RNA_pol_sf"/>
</dbReference>
<dbReference type="InterPro" id="IPR006134">
    <property type="entry name" value="DNA-dir_DNA_pol_B_multi_dom"/>
</dbReference>
<dbReference type="Gene3D" id="3.90.1600.10">
    <property type="entry name" value="Palm domain of DNA polymerase"/>
    <property type="match status" value="1"/>
</dbReference>
<keyword evidence="11" id="KW-1185">Reference proteome</keyword>
<evidence type="ECO:0000256" key="7">
    <source>
        <dbReference type="RuleBase" id="RU000442"/>
    </source>
</evidence>
<evidence type="ECO:0000256" key="3">
    <source>
        <dbReference type="ARBA" id="ARBA00022695"/>
    </source>
</evidence>
<evidence type="ECO:0000313" key="11">
    <source>
        <dbReference type="Proteomes" id="UP000332487"/>
    </source>
</evidence>
<evidence type="ECO:0000256" key="6">
    <source>
        <dbReference type="ARBA" id="ARBA00049244"/>
    </source>
</evidence>
<reference evidence="10 11" key="1">
    <citation type="journal article" date="2009" name="Genome Biol.">
        <title>Community-wide analysis of microbial genome sequence signatures.</title>
        <authorList>
            <person name="Dick G.J."/>
            <person name="Andersson A.F."/>
            <person name="Baker B.J."/>
            <person name="Simmons S.L."/>
            <person name="Thomas B.C."/>
            <person name="Yelton A.P."/>
            <person name="Banfield J.F."/>
        </authorList>
    </citation>
    <scope>NUCLEOTIDE SEQUENCE [LARGE SCALE GENOMIC DNA]</scope>
    <source>
        <strain evidence="10">ARMAN-2</strain>
    </source>
</reference>
<evidence type="ECO:0000313" key="10">
    <source>
        <dbReference type="EMBL" id="EET90265.1"/>
    </source>
</evidence>
<dbReference type="InterPro" id="IPR050240">
    <property type="entry name" value="DNA_pol_type-B"/>
</dbReference>
<dbReference type="GO" id="GO:0003887">
    <property type="term" value="F:DNA-directed DNA polymerase activity"/>
    <property type="evidence" value="ECO:0007669"/>
    <property type="project" value="UniProtKB-KW"/>
</dbReference>
<keyword evidence="5 7" id="KW-0238">DNA-binding</keyword>
<evidence type="ECO:0000259" key="8">
    <source>
        <dbReference type="Pfam" id="PF00136"/>
    </source>
</evidence>
<keyword evidence="4 7" id="KW-0239">DNA-directed DNA polymerase</keyword>
<evidence type="ECO:0000256" key="4">
    <source>
        <dbReference type="ARBA" id="ARBA00022932"/>
    </source>
</evidence>
<dbReference type="InterPro" id="IPR036397">
    <property type="entry name" value="RNaseH_sf"/>
</dbReference>
<dbReference type="NCBIfam" id="TIGR00592">
    <property type="entry name" value="pol2"/>
    <property type="match status" value="1"/>
</dbReference>
<gene>
    <name evidence="10" type="ORF">UNLARM2_0294</name>
</gene>
<dbReference type="EC" id="2.7.7.7" evidence="7"/>
<dbReference type="PANTHER" id="PTHR10322:SF23">
    <property type="entry name" value="DNA POLYMERASE DELTA CATALYTIC SUBUNIT"/>
    <property type="match status" value="1"/>
</dbReference>
<dbReference type="InterPro" id="IPR006172">
    <property type="entry name" value="DNA-dir_DNA_pol_B"/>
</dbReference>
<protein>
    <recommendedName>
        <fullName evidence="7">DNA polymerase</fullName>
        <ecNumber evidence="7">2.7.7.7</ecNumber>
    </recommendedName>
</protein>
<dbReference type="Proteomes" id="UP000332487">
    <property type="component" value="Unassembled WGS sequence"/>
</dbReference>
<dbReference type="Gene3D" id="3.30.342.10">
    <property type="entry name" value="DNA Polymerase, chain B, domain 1"/>
    <property type="match status" value="1"/>
</dbReference>
<dbReference type="GO" id="GO:0000166">
    <property type="term" value="F:nucleotide binding"/>
    <property type="evidence" value="ECO:0007669"/>
    <property type="project" value="InterPro"/>
</dbReference>
<name>C7DGU4_MICA2</name>
<dbReference type="PANTHER" id="PTHR10322">
    <property type="entry name" value="DNA POLYMERASE CATALYTIC SUBUNIT"/>
    <property type="match status" value="1"/>
</dbReference>
<feature type="domain" description="DNA-directed DNA polymerase family B multifunctional" evidence="8">
    <location>
        <begin position="408"/>
        <end position="809"/>
    </location>
</feature>
<organism evidence="10 11">
    <name type="scientific">Candidatus Micrarchaeum acidiphilum ARMAN-2</name>
    <dbReference type="NCBI Taxonomy" id="425595"/>
    <lineage>
        <taxon>Archaea</taxon>
        <taxon>Candidatus Micrarchaeota</taxon>
        <taxon>Candidatus Micrarchaeia</taxon>
        <taxon>Candidatus Micrarchaeales</taxon>
        <taxon>Candidatus Micrarchaeaceae</taxon>
        <taxon>Candidatus Micrarchaeum</taxon>
    </lineage>
</organism>
<dbReference type="Pfam" id="PF00136">
    <property type="entry name" value="DNA_pol_B"/>
    <property type="match status" value="1"/>
</dbReference>
<dbReference type="InterPro" id="IPR012337">
    <property type="entry name" value="RNaseH-like_sf"/>
</dbReference>
<dbReference type="Gene3D" id="1.10.287.690">
    <property type="entry name" value="Helix hairpin bin"/>
    <property type="match status" value="1"/>
</dbReference>
<dbReference type="EMBL" id="GG697239">
    <property type="protein sequence ID" value="EET90265.1"/>
    <property type="molecule type" value="Genomic_DNA"/>
</dbReference>
<proteinExistence type="inferred from homology"/>
<feature type="domain" description="DNA-directed DNA polymerase family B exonuclease" evidence="9">
    <location>
        <begin position="130"/>
        <end position="337"/>
    </location>
</feature>